<comment type="caution">
    <text evidence="1">The sequence shown here is derived from an EMBL/GenBank/DDBJ whole genome shotgun (WGS) entry which is preliminary data.</text>
</comment>
<proteinExistence type="predicted"/>
<dbReference type="AlphaFoldDB" id="A0A401XIL0"/>
<protein>
    <submittedName>
        <fullName evidence="1">Uncharacterized protein</fullName>
    </submittedName>
</protein>
<accession>A0A401XIL0</accession>
<name>A0A401XIL0_9FLAO</name>
<gene>
    <name evidence="1" type="ORF">JCM31826_03130</name>
</gene>
<evidence type="ECO:0000313" key="2">
    <source>
        <dbReference type="Proteomes" id="UP000286715"/>
    </source>
</evidence>
<keyword evidence="2" id="KW-1185">Reference proteome</keyword>
<dbReference type="Pfam" id="PF25594">
    <property type="entry name" value="GldB_lipo"/>
    <property type="match status" value="1"/>
</dbReference>
<dbReference type="Proteomes" id="UP000286715">
    <property type="component" value="Unassembled WGS sequence"/>
</dbReference>
<sequence>MIFNSCTLEEDSRAKVELKVGRFEQDFFKLSPENVFDSLPKLKKIYAPFFTNTDDEFWRNILKDSVHLRLYAHVRDSFKYINKEIEQIVPVLERYKYHFNPPFEKFYLFTYVSRLDYDYPVIFSDSLLFIALDLYLGEEHPAYGNQPRYLAREHDRKFIPIDVAYAISESLIIEQKQTSETLLSHMIREGIKLYITRKLLPEEKEYNIFKYTKEQLDFCEENERNIWLYFVNNKLLFDVNYMTKKNFIDPAPFTKLGTEFDNQIPGRLGRWIGYKIVSQYMRKNKNISLKDLIKSTDYHSIFYQANYKP</sequence>
<evidence type="ECO:0000313" key="1">
    <source>
        <dbReference type="EMBL" id="GCD76831.1"/>
    </source>
</evidence>
<dbReference type="InterPro" id="IPR019853">
    <property type="entry name" value="GldB-like"/>
</dbReference>
<dbReference type="EMBL" id="BHZE01000002">
    <property type="protein sequence ID" value="GCD76831.1"/>
    <property type="molecule type" value="Genomic_DNA"/>
</dbReference>
<reference evidence="1 2" key="1">
    <citation type="submission" date="2018-11" db="EMBL/GenBank/DDBJ databases">
        <title>Schleiferia aggregans sp. nov., a moderately thermophilic heterotrophic bacterium isolated from microbial mats at a terrestrial hot spring.</title>
        <authorList>
            <person name="Iino T."/>
            <person name="Ohkuma M."/>
            <person name="Haruta S."/>
        </authorList>
    </citation>
    <scope>NUCLEOTIDE SEQUENCE [LARGE SCALE GENOMIC DNA]</scope>
    <source>
        <strain evidence="1 2">LA</strain>
    </source>
</reference>
<organism evidence="1 2">
    <name type="scientific">Thermaurantimonas aggregans</name>
    <dbReference type="NCBI Taxonomy" id="2173829"/>
    <lineage>
        <taxon>Bacteria</taxon>
        <taxon>Pseudomonadati</taxon>
        <taxon>Bacteroidota</taxon>
        <taxon>Flavobacteriia</taxon>
        <taxon>Flavobacteriales</taxon>
        <taxon>Schleiferiaceae</taxon>
        <taxon>Thermaurantimonas</taxon>
    </lineage>
</organism>